<sequence length="469" mass="50462">MAQVQGKIVQCIGAVVDVEFPHGQVPKVYDALKLEGSALTLEVQQQLGDGVVRTIALGSSDGLKRGLMVTNTGNPITVPVGKATLGRIMDVLGNPIDERGPVDQTLTAAIHRKAPAYDELSPSQELLETGIKVIDLVCPFAKGGKVGLFGGAGVGKTVNMMELINNIAKAHSGLSVFAGVGERTREGNDFYHEMSDAGVVNQESLNDSKVAMVYGQMNEPPGNRLRVALTGLTMAEAFRDEGKDVLFFVDNIYRYTLAGTEVSALLGRMPSAVGYQPTLAEEMGRLQERITSTKVGSITSIQAVYVPADDLTDPSPATTFAHLDSTVVLSRDIASLGIYPAVDPLDSTSRQLDPQVVGEEHYSVARAVQGTLQRYKELRDIIAILGMDELAPEDKLVVARARKMQRFLSQPFHVAEVFTGAPGKYVPLAETIRGFKMIANGECDHLPEQAFYMVGTIDEAFEKAKKLAA</sequence>
<dbReference type="InterPro" id="IPR055190">
    <property type="entry name" value="ATP-synt_VA_C"/>
</dbReference>
<proteinExistence type="inferred from homology"/>
<dbReference type="InterPro" id="IPR000194">
    <property type="entry name" value="ATPase_F1/V1/A1_a/bsu_nucl-bd"/>
</dbReference>
<accession>A0ABW5UJH5</accession>
<evidence type="ECO:0000256" key="9">
    <source>
        <dbReference type="ARBA" id="ARBA00023136"/>
    </source>
</evidence>
<organism evidence="14 15">
    <name type="scientific">Comamonas terrae</name>
    <dbReference type="NCBI Taxonomy" id="673548"/>
    <lineage>
        <taxon>Bacteria</taxon>
        <taxon>Pseudomonadati</taxon>
        <taxon>Pseudomonadota</taxon>
        <taxon>Betaproteobacteria</taxon>
        <taxon>Burkholderiales</taxon>
        <taxon>Comamonadaceae</taxon>
        <taxon>Comamonas</taxon>
    </lineage>
</organism>
<evidence type="ECO:0000256" key="1">
    <source>
        <dbReference type="ARBA" id="ARBA00004370"/>
    </source>
</evidence>
<keyword evidence="9 12" id="KW-0472">Membrane</keyword>
<dbReference type="CDD" id="cd18110">
    <property type="entry name" value="ATP-synt_F1_beta_C"/>
    <property type="match status" value="1"/>
</dbReference>
<evidence type="ECO:0000256" key="7">
    <source>
        <dbReference type="ARBA" id="ARBA00022967"/>
    </source>
</evidence>
<evidence type="ECO:0000313" key="15">
    <source>
        <dbReference type="Proteomes" id="UP001597463"/>
    </source>
</evidence>
<keyword evidence="12" id="KW-1003">Cell membrane</keyword>
<evidence type="ECO:0000256" key="11">
    <source>
        <dbReference type="ARBA" id="ARBA00023310"/>
    </source>
</evidence>
<evidence type="ECO:0000256" key="5">
    <source>
        <dbReference type="ARBA" id="ARBA00022781"/>
    </source>
</evidence>
<dbReference type="CDD" id="cd01133">
    <property type="entry name" value="F1-ATPase_beta_CD"/>
    <property type="match status" value="1"/>
</dbReference>
<keyword evidence="10 12" id="KW-0139">CF(1)</keyword>
<dbReference type="Pfam" id="PF02874">
    <property type="entry name" value="ATP-synt_ab_N"/>
    <property type="match status" value="1"/>
</dbReference>
<dbReference type="InterPro" id="IPR050053">
    <property type="entry name" value="ATPase_alpha/beta_chains"/>
</dbReference>
<keyword evidence="4 12" id="KW-0547">Nucleotide-binding</keyword>
<dbReference type="Gene3D" id="2.40.10.170">
    <property type="match status" value="1"/>
</dbReference>
<dbReference type="CDD" id="cd18115">
    <property type="entry name" value="ATP-synt_F1_beta_N"/>
    <property type="match status" value="1"/>
</dbReference>
<comment type="caution">
    <text evidence="14">The sequence shown here is derived from an EMBL/GenBank/DDBJ whole genome shotgun (WGS) entry which is preliminary data.</text>
</comment>
<reference evidence="15" key="1">
    <citation type="journal article" date="2019" name="Int. J. Syst. Evol. Microbiol.">
        <title>The Global Catalogue of Microorganisms (GCM) 10K type strain sequencing project: providing services to taxonomists for standard genome sequencing and annotation.</title>
        <authorList>
            <consortium name="The Broad Institute Genomics Platform"/>
            <consortium name="The Broad Institute Genome Sequencing Center for Infectious Disease"/>
            <person name="Wu L."/>
            <person name="Ma J."/>
        </authorList>
    </citation>
    <scope>NUCLEOTIDE SEQUENCE [LARGE SCALE GENOMIC DNA]</scope>
    <source>
        <strain evidence="15">TISTR 1906</strain>
    </source>
</reference>
<dbReference type="Gene3D" id="3.40.50.300">
    <property type="entry name" value="P-loop containing nucleotide triphosphate hydrolases"/>
    <property type="match status" value="1"/>
</dbReference>
<dbReference type="InterPro" id="IPR036121">
    <property type="entry name" value="ATPase_F1/V1/A1_a/bsu_N_sf"/>
</dbReference>
<evidence type="ECO:0000256" key="8">
    <source>
        <dbReference type="ARBA" id="ARBA00023065"/>
    </source>
</evidence>
<dbReference type="Pfam" id="PF22919">
    <property type="entry name" value="ATP-synt_VA_C"/>
    <property type="match status" value="1"/>
</dbReference>
<dbReference type="InterPro" id="IPR027417">
    <property type="entry name" value="P-loop_NTPase"/>
</dbReference>
<evidence type="ECO:0000256" key="12">
    <source>
        <dbReference type="HAMAP-Rule" id="MF_01347"/>
    </source>
</evidence>
<dbReference type="Gene3D" id="1.10.1140.10">
    <property type="entry name" value="Bovine Mitochondrial F1-atpase, Atp Synthase Beta Chain, Chain D, domain 3"/>
    <property type="match status" value="1"/>
</dbReference>
<protein>
    <recommendedName>
        <fullName evidence="12">ATP synthase subunit beta</fullName>
        <ecNumber evidence="12">7.1.2.2</ecNumber>
    </recommendedName>
    <alternativeName>
        <fullName evidence="12">ATP synthase F1 sector subunit beta</fullName>
    </alternativeName>
    <alternativeName>
        <fullName evidence="12">F-ATPase subunit beta</fullName>
    </alternativeName>
</protein>
<name>A0ABW5UJH5_9BURK</name>
<keyword evidence="7 12" id="KW-1278">Translocase</keyword>
<dbReference type="InterPro" id="IPR005722">
    <property type="entry name" value="ATP_synth_F1_bsu"/>
</dbReference>
<evidence type="ECO:0000256" key="3">
    <source>
        <dbReference type="ARBA" id="ARBA00022448"/>
    </source>
</evidence>
<dbReference type="NCBIfam" id="TIGR01039">
    <property type="entry name" value="atpD"/>
    <property type="match status" value="1"/>
</dbReference>
<dbReference type="EC" id="7.1.2.2" evidence="12"/>
<dbReference type="Pfam" id="PF00006">
    <property type="entry name" value="ATP-synt_ab"/>
    <property type="match status" value="1"/>
</dbReference>
<dbReference type="SUPFAM" id="SSF50615">
    <property type="entry name" value="N-terminal domain of alpha and beta subunits of F1 ATP synthase"/>
    <property type="match status" value="1"/>
</dbReference>
<keyword evidence="5 12" id="KW-0375">Hydrogen ion transport</keyword>
<feature type="domain" description="AAA+ ATPase" evidence="13">
    <location>
        <begin position="142"/>
        <end position="334"/>
    </location>
</feature>
<keyword evidence="8 12" id="KW-0406">Ion transport</keyword>
<evidence type="ECO:0000256" key="6">
    <source>
        <dbReference type="ARBA" id="ARBA00022840"/>
    </source>
</evidence>
<keyword evidence="11 12" id="KW-0066">ATP synthesis</keyword>
<evidence type="ECO:0000256" key="2">
    <source>
        <dbReference type="ARBA" id="ARBA00008936"/>
    </source>
</evidence>
<dbReference type="PROSITE" id="PS00152">
    <property type="entry name" value="ATPASE_ALPHA_BETA"/>
    <property type="match status" value="1"/>
</dbReference>
<dbReference type="EMBL" id="JBHUMV010000002">
    <property type="protein sequence ID" value="MFD2753306.1"/>
    <property type="molecule type" value="Genomic_DNA"/>
</dbReference>
<comment type="catalytic activity">
    <reaction evidence="12">
        <text>ATP + H2O + 4 H(+)(in) = ADP + phosphate + 5 H(+)(out)</text>
        <dbReference type="Rhea" id="RHEA:57720"/>
        <dbReference type="ChEBI" id="CHEBI:15377"/>
        <dbReference type="ChEBI" id="CHEBI:15378"/>
        <dbReference type="ChEBI" id="CHEBI:30616"/>
        <dbReference type="ChEBI" id="CHEBI:43474"/>
        <dbReference type="ChEBI" id="CHEBI:456216"/>
        <dbReference type="EC" id="7.1.2.2"/>
    </reaction>
</comment>
<dbReference type="InterPro" id="IPR003593">
    <property type="entry name" value="AAA+_ATPase"/>
</dbReference>
<feature type="binding site" evidence="12">
    <location>
        <begin position="150"/>
        <end position="157"/>
    </location>
    <ligand>
        <name>ATP</name>
        <dbReference type="ChEBI" id="CHEBI:30616"/>
    </ligand>
</feature>
<dbReference type="InterPro" id="IPR024034">
    <property type="entry name" value="ATPase_F1/V1_b/a_C"/>
</dbReference>
<dbReference type="Proteomes" id="UP001597463">
    <property type="component" value="Unassembled WGS sequence"/>
</dbReference>
<dbReference type="HAMAP" id="MF_01347">
    <property type="entry name" value="ATP_synth_beta_bact"/>
    <property type="match status" value="1"/>
</dbReference>
<keyword evidence="3 12" id="KW-0813">Transport</keyword>
<comment type="subcellular location">
    <subcellularLocation>
        <location evidence="12">Cell membrane</location>
        <topology evidence="12">Peripheral membrane protein</topology>
    </subcellularLocation>
    <subcellularLocation>
        <location evidence="1">Membrane</location>
    </subcellularLocation>
</comment>
<dbReference type="RefSeq" id="WP_066483847.1">
    <property type="nucleotide sequence ID" value="NZ_BCNT01000028.1"/>
</dbReference>
<evidence type="ECO:0000256" key="4">
    <source>
        <dbReference type="ARBA" id="ARBA00022741"/>
    </source>
</evidence>
<dbReference type="SUPFAM" id="SSF47917">
    <property type="entry name" value="C-terminal domain of alpha and beta subunits of F1 ATP synthase"/>
    <property type="match status" value="1"/>
</dbReference>
<evidence type="ECO:0000313" key="14">
    <source>
        <dbReference type="EMBL" id="MFD2753306.1"/>
    </source>
</evidence>
<comment type="function">
    <text evidence="12">Produces ATP from ADP in the presence of a proton gradient across the membrane. The catalytic sites are hosted primarily by the beta subunits.</text>
</comment>
<dbReference type="InterPro" id="IPR020003">
    <property type="entry name" value="ATPase_a/bsu_AS"/>
</dbReference>
<dbReference type="InterPro" id="IPR004100">
    <property type="entry name" value="ATPase_F1/V1/A1_a/bsu_N"/>
</dbReference>
<keyword evidence="15" id="KW-1185">Reference proteome</keyword>
<gene>
    <name evidence="12 14" type="primary">atpD</name>
    <name evidence="14" type="ORF">ACFSW6_04365</name>
</gene>
<dbReference type="SMART" id="SM00382">
    <property type="entry name" value="AAA"/>
    <property type="match status" value="1"/>
</dbReference>
<keyword evidence="6 12" id="KW-0067">ATP-binding</keyword>
<dbReference type="PANTHER" id="PTHR15184">
    <property type="entry name" value="ATP SYNTHASE"/>
    <property type="match status" value="1"/>
</dbReference>
<dbReference type="SUPFAM" id="SSF52540">
    <property type="entry name" value="P-loop containing nucleoside triphosphate hydrolases"/>
    <property type="match status" value="1"/>
</dbReference>
<evidence type="ECO:0000259" key="13">
    <source>
        <dbReference type="SMART" id="SM00382"/>
    </source>
</evidence>
<evidence type="ECO:0000256" key="10">
    <source>
        <dbReference type="ARBA" id="ARBA00023196"/>
    </source>
</evidence>
<dbReference type="PANTHER" id="PTHR15184:SF71">
    <property type="entry name" value="ATP SYNTHASE SUBUNIT BETA, MITOCHONDRIAL"/>
    <property type="match status" value="1"/>
</dbReference>
<comment type="similarity">
    <text evidence="2 12">Belongs to the ATPase alpha/beta chains family.</text>
</comment>